<dbReference type="EMBL" id="UOFH01000333">
    <property type="protein sequence ID" value="VAW65897.1"/>
    <property type="molecule type" value="Genomic_DNA"/>
</dbReference>
<proteinExistence type="predicted"/>
<reference evidence="1" key="1">
    <citation type="submission" date="2018-06" db="EMBL/GenBank/DDBJ databases">
        <authorList>
            <person name="Zhirakovskaya E."/>
        </authorList>
    </citation>
    <scope>NUCLEOTIDE SEQUENCE</scope>
</reference>
<dbReference type="AlphaFoldDB" id="A0A3B0XRM0"/>
<name>A0A3B0XRM0_9ZZZZ</name>
<protein>
    <submittedName>
        <fullName evidence="1">Uncharacterized protein</fullName>
    </submittedName>
</protein>
<evidence type="ECO:0000313" key="1">
    <source>
        <dbReference type="EMBL" id="VAW65897.1"/>
    </source>
</evidence>
<feature type="non-terminal residue" evidence="1">
    <location>
        <position position="1"/>
    </location>
</feature>
<accession>A0A3B0XRM0</accession>
<organism evidence="1">
    <name type="scientific">hydrothermal vent metagenome</name>
    <dbReference type="NCBI Taxonomy" id="652676"/>
    <lineage>
        <taxon>unclassified sequences</taxon>
        <taxon>metagenomes</taxon>
        <taxon>ecological metagenomes</taxon>
    </lineage>
</organism>
<gene>
    <name evidence="1" type="ORF">MNBD_GAMMA08-475</name>
</gene>
<sequence>TKYESLRSTLCELSQAKKETANKREIIFLPSHPQKKYYLYHIVRH</sequence>